<accession>W8BWU9</accession>
<dbReference type="EMBL" id="GAMC01002838">
    <property type="protein sequence ID" value="JAC03718.1"/>
    <property type="molecule type" value="mRNA"/>
</dbReference>
<keyword evidence="1" id="KW-0472">Membrane</keyword>
<proteinExistence type="evidence at transcript level"/>
<reference evidence="2" key="1">
    <citation type="submission" date="2013-07" db="EMBL/GenBank/DDBJ databases">
        <authorList>
            <person name="Geib S."/>
        </authorList>
    </citation>
    <scope>NUCLEOTIDE SEQUENCE</scope>
</reference>
<feature type="non-terminal residue" evidence="2">
    <location>
        <position position="1"/>
    </location>
</feature>
<sequence>VHMYAHTQLYLPTAVHMQVCLFNCRITTSPCFVPCNYCRFWVSVVESLSLSLLLLTSIVSISTVQRRQQQQRHLIHLSPDYPVTVSIAAEQHPAVACLNRIEILYSCRVMPLHY</sequence>
<organism evidence="2">
    <name type="scientific">Ceratitis capitata</name>
    <name type="common">Mediterranean fruit fly</name>
    <name type="synonym">Tephritis capitata</name>
    <dbReference type="NCBI Taxonomy" id="7213"/>
    <lineage>
        <taxon>Eukaryota</taxon>
        <taxon>Metazoa</taxon>
        <taxon>Ecdysozoa</taxon>
        <taxon>Arthropoda</taxon>
        <taxon>Hexapoda</taxon>
        <taxon>Insecta</taxon>
        <taxon>Pterygota</taxon>
        <taxon>Neoptera</taxon>
        <taxon>Endopterygota</taxon>
        <taxon>Diptera</taxon>
        <taxon>Brachycera</taxon>
        <taxon>Muscomorpha</taxon>
        <taxon>Tephritoidea</taxon>
        <taxon>Tephritidae</taxon>
        <taxon>Ceratitis</taxon>
        <taxon>Ceratitis</taxon>
    </lineage>
</organism>
<keyword evidence="1" id="KW-1133">Transmembrane helix</keyword>
<name>W8BWU9_CERCA</name>
<reference evidence="2" key="2">
    <citation type="journal article" date="2014" name="BMC Genomics">
        <title>A genomic perspective to assessing quality of mass-reared SIT flies used in Mediterranean fruit fly (Ceratitis capitata) eradication in California.</title>
        <authorList>
            <person name="Calla B."/>
            <person name="Hall B."/>
            <person name="Hou S."/>
            <person name="Geib S.M."/>
        </authorList>
    </citation>
    <scope>NUCLEOTIDE SEQUENCE</scope>
</reference>
<protein>
    <submittedName>
        <fullName evidence="2">Uncharacterized protein</fullName>
    </submittedName>
</protein>
<evidence type="ECO:0000313" key="2">
    <source>
        <dbReference type="EMBL" id="JAC03718.1"/>
    </source>
</evidence>
<evidence type="ECO:0000256" key="1">
    <source>
        <dbReference type="SAM" id="Phobius"/>
    </source>
</evidence>
<dbReference type="AlphaFoldDB" id="W8BWU9"/>
<keyword evidence="1" id="KW-0812">Transmembrane</keyword>
<feature type="transmembrane region" description="Helical" evidence="1">
    <location>
        <begin position="40"/>
        <end position="64"/>
    </location>
</feature>